<evidence type="ECO:0000313" key="2">
    <source>
        <dbReference type="Proteomes" id="UP000035929"/>
    </source>
</evidence>
<dbReference type="Gene3D" id="3.40.50.300">
    <property type="entry name" value="P-loop containing nucleotide triphosphate hydrolases"/>
    <property type="match status" value="1"/>
</dbReference>
<comment type="caution">
    <text evidence="1">The sequence shown here is derived from an EMBL/GenBank/DDBJ whole genome shotgun (WGS) entry which is preliminary data.</text>
</comment>
<accession>A0A0J6SW68</accession>
<sequence length="220" mass="23729">MKIVSLVTQKGGSSKSTLARHIAVAAHLDGRKVVVMDCDMQGTLRDWGETRASAEGANKPEPHVVVELSPNRKHIESRIAKLREEGVDLLVMDTPGGLQTPVPFIAAELSDLVLVPVRPTPEDLNAFWTLLPRLKTSKVPMAVVLSQCPTTTPRPRVDTQAVLLADGVRVAPVAIHEKGIVPASGVEGLTALELEPASNAERKTVQEFQDLYAWVATELA</sequence>
<dbReference type="EMBL" id="LABX01000055">
    <property type="protein sequence ID" value="KMO37583.1"/>
    <property type="molecule type" value="Genomic_DNA"/>
</dbReference>
<evidence type="ECO:0000313" key="1">
    <source>
        <dbReference type="EMBL" id="KMO37583.1"/>
    </source>
</evidence>
<dbReference type="PATRIC" id="fig|270351.6.peg.6272"/>
<dbReference type="InterPro" id="IPR015223">
    <property type="entry name" value="MipZ"/>
</dbReference>
<dbReference type="PANTHER" id="PTHR13696:SF96">
    <property type="entry name" value="COBQ_COBB_MIND_PARA NUCLEOTIDE BINDING DOMAIN-CONTAINING PROTEIN"/>
    <property type="match status" value="1"/>
</dbReference>
<dbReference type="OrthoDB" id="9804460at2"/>
<dbReference type="PANTHER" id="PTHR13696">
    <property type="entry name" value="P-LOOP CONTAINING NUCLEOSIDE TRIPHOSPHATE HYDROLASE"/>
    <property type="match status" value="1"/>
</dbReference>
<dbReference type="CDD" id="cd02042">
    <property type="entry name" value="ParAB_family"/>
    <property type="match status" value="1"/>
</dbReference>
<dbReference type="RefSeq" id="WP_048463273.1">
    <property type="nucleotide sequence ID" value="NZ_LABX01000055.1"/>
</dbReference>
<gene>
    <name evidence="1" type="ORF">VP06_07895</name>
</gene>
<name>A0A0J6SW68_9HYPH</name>
<organism evidence="1 2">
    <name type="scientific">Methylobacterium aquaticum</name>
    <dbReference type="NCBI Taxonomy" id="270351"/>
    <lineage>
        <taxon>Bacteria</taxon>
        <taxon>Pseudomonadati</taxon>
        <taxon>Pseudomonadota</taxon>
        <taxon>Alphaproteobacteria</taxon>
        <taxon>Hyphomicrobiales</taxon>
        <taxon>Methylobacteriaceae</taxon>
        <taxon>Methylobacterium</taxon>
    </lineage>
</organism>
<dbReference type="SUPFAM" id="SSF52540">
    <property type="entry name" value="P-loop containing nucleoside triphosphate hydrolases"/>
    <property type="match status" value="1"/>
</dbReference>
<reference evidence="1 2" key="1">
    <citation type="submission" date="2015-03" db="EMBL/GenBank/DDBJ databases">
        <title>Genome sequencing of Methylobacterium aquaticum DSM16371 type strain.</title>
        <authorList>
            <person name="Chaudhry V."/>
            <person name="Patil P.B."/>
        </authorList>
    </citation>
    <scope>NUCLEOTIDE SEQUENCE [LARGE SCALE GENOMIC DNA]</scope>
    <source>
        <strain evidence="1 2">DSM 16371</strain>
    </source>
</reference>
<dbReference type="InterPro" id="IPR027417">
    <property type="entry name" value="P-loop_NTPase"/>
</dbReference>
<proteinExistence type="predicted"/>
<dbReference type="Proteomes" id="UP000035929">
    <property type="component" value="Unassembled WGS sequence"/>
</dbReference>
<evidence type="ECO:0008006" key="3">
    <source>
        <dbReference type="Google" id="ProtNLM"/>
    </source>
</evidence>
<dbReference type="PIRSF" id="PIRSF009320">
    <property type="entry name" value="Nuc_binding_HP_1000"/>
    <property type="match status" value="1"/>
</dbReference>
<dbReference type="Pfam" id="PF09140">
    <property type="entry name" value="MipZ"/>
    <property type="match status" value="1"/>
</dbReference>
<protein>
    <recommendedName>
        <fullName evidence="3">Cobyrinic acid ac-diamide synthase</fullName>
    </recommendedName>
</protein>
<dbReference type="AlphaFoldDB" id="A0A0J6SW68"/>
<dbReference type="InterPro" id="IPR050678">
    <property type="entry name" value="DNA_Partitioning_ATPase"/>
</dbReference>